<sequence>MSSYELYNVSFTDLSPLCQYNPYRDGAIDSSWTITYPDGDARVSLPSFTNAYTTYLEGASVDIQWVGTAVWVYGQANLSQYEVQTSWGSGTVLGEGTSSAGGLLYSQQGLNYGPQSISLIALSGPVTIQNVIVTVGMGDLGTSLETRNVSAVTGSDSDLEVNPYFTISSEAGWLAEYDYGGDGLTENYPRIETGTPGAWVSFNVSTAVAVAIYGSLRYDQGGYSVNIDPAPPLWSNTTFQLNATLPWLVRNELKFLATGLDRTQNYTINLTNREAGLNVAQVVLYDAPPA</sequence>
<protein>
    <submittedName>
        <fullName evidence="1">Uncharacterized protein</fullName>
    </submittedName>
</protein>
<gene>
    <name evidence="1" type="ORF">LAESUDRAFT_651201</name>
</gene>
<keyword evidence="2" id="KW-1185">Reference proteome</keyword>
<dbReference type="AlphaFoldDB" id="A0A165ENZ7"/>
<proteinExistence type="predicted"/>
<dbReference type="InParanoid" id="A0A165ENZ7"/>
<organism evidence="1 2">
    <name type="scientific">Laetiporus sulphureus 93-53</name>
    <dbReference type="NCBI Taxonomy" id="1314785"/>
    <lineage>
        <taxon>Eukaryota</taxon>
        <taxon>Fungi</taxon>
        <taxon>Dikarya</taxon>
        <taxon>Basidiomycota</taxon>
        <taxon>Agaricomycotina</taxon>
        <taxon>Agaricomycetes</taxon>
        <taxon>Polyporales</taxon>
        <taxon>Laetiporus</taxon>
    </lineage>
</organism>
<reference evidence="1 2" key="1">
    <citation type="journal article" date="2016" name="Mol. Biol. Evol.">
        <title>Comparative Genomics of Early-Diverging Mushroom-Forming Fungi Provides Insights into the Origins of Lignocellulose Decay Capabilities.</title>
        <authorList>
            <person name="Nagy L.G."/>
            <person name="Riley R."/>
            <person name="Tritt A."/>
            <person name="Adam C."/>
            <person name="Daum C."/>
            <person name="Floudas D."/>
            <person name="Sun H."/>
            <person name="Yadav J.S."/>
            <person name="Pangilinan J."/>
            <person name="Larsson K.H."/>
            <person name="Matsuura K."/>
            <person name="Barry K."/>
            <person name="Labutti K."/>
            <person name="Kuo R."/>
            <person name="Ohm R.A."/>
            <person name="Bhattacharya S.S."/>
            <person name="Shirouzu T."/>
            <person name="Yoshinaga Y."/>
            <person name="Martin F.M."/>
            <person name="Grigoriev I.V."/>
            <person name="Hibbett D.S."/>
        </authorList>
    </citation>
    <scope>NUCLEOTIDE SEQUENCE [LARGE SCALE GENOMIC DNA]</scope>
    <source>
        <strain evidence="1 2">93-53</strain>
    </source>
</reference>
<accession>A0A165ENZ7</accession>
<dbReference type="GeneID" id="63821320"/>
<dbReference type="STRING" id="1314785.A0A165ENZ7"/>
<dbReference type="RefSeq" id="XP_040765200.1">
    <property type="nucleotide sequence ID" value="XM_040904290.1"/>
</dbReference>
<name>A0A165ENZ7_9APHY</name>
<dbReference type="OrthoDB" id="2576334at2759"/>
<dbReference type="EMBL" id="KV427619">
    <property type="protein sequence ID" value="KZT07460.1"/>
    <property type="molecule type" value="Genomic_DNA"/>
</dbReference>
<evidence type="ECO:0000313" key="1">
    <source>
        <dbReference type="EMBL" id="KZT07460.1"/>
    </source>
</evidence>
<evidence type="ECO:0000313" key="2">
    <source>
        <dbReference type="Proteomes" id="UP000076871"/>
    </source>
</evidence>
<dbReference type="Proteomes" id="UP000076871">
    <property type="component" value="Unassembled WGS sequence"/>
</dbReference>